<keyword evidence="3" id="KW-1185">Reference proteome</keyword>
<dbReference type="AlphaFoldDB" id="A0A6G0Z217"/>
<comment type="caution">
    <text evidence="2">The sequence shown here is derived from an EMBL/GenBank/DDBJ whole genome shotgun (WGS) entry which is preliminary data.</text>
</comment>
<evidence type="ECO:0000313" key="3">
    <source>
        <dbReference type="Proteomes" id="UP000478052"/>
    </source>
</evidence>
<feature type="compositionally biased region" description="Basic and acidic residues" evidence="1">
    <location>
        <begin position="78"/>
        <end position="90"/>
    </location>
</feature>
<dbReference type="EMBL" id="VUJU01001637">
    <property type="protein sequence ID" value="KAF0764422.1"/>
    <property type="molecule type" value="Genomic_DNA"/>
</dbReference>
<organism evidence="2 3">
    <name type="scientific">Aphis craccivora</name>
    <name type="common">Cowpea aphid</name>
    <dbReference type="NCBI Taxonomy" id="307492"/>
    <lineage>
        <taxon>Eukaryota</taxon>
        <taxon>Metazoa</taxon>
        <taxon>Ecdysozoa</taxon>
        <taxon>Arthropoda</taxon>
        <taxon>Hexapoda</taxon>
        <taxon>Insecta</taxon>
        <taxon>Pterygota</taxon>
        <taxon>Neoptera</taxon>
        <taxon>Paraneoptera</taxon>
        <taxon>Hemiptera</taxon>
        <taxon>Sternorrhyncha</taxon>
        <taxon>Aphidomorpha</taxon>
        <taxon>Aphidoidea</taxon>
        <taxon>Aphididae</taxon>
        <taxon>Aphidini</taxon>
        <taxon>Aphis</taxon>
        <taxon>Aphis</taxon>
    </lineage>
</organism>
<sequence>MYPQTVPLSEFQDSAETDILQWSEIKRWGFGYNCINFNTQTDFRSDEDIKSKVPNAGSNIVGKFTQSVRRIVQDVKDEGTATNKRVDNQREMGSSLRELRW</sequence>
<gene>
    <name evidence="2" type="ORF">FWK35_00022043</name>
</gene>
<dbReference type="Proteomes" id="UP000478052">
    <property type="component" value="Unassembled WGS sequence"/>
</dbReference>
<evidence type="ECO:0000256" key="1">
    <source>
        <dbReference type="SAM" id="MobiDB-lite"/>
    </source>
</evidence>
<protein>
    <submittedName>
        <fullName evidence="2">Uncharacterized protein</fullName>
    </submittedName>
</protein>
<name>A0A6G0Z217_APHCR</name>
<evidence type="ECO:0000313" key="2">
    <source>
        <dbReference type="EMBL" id="KAF0764422.1"/>
    </source>
</evidence>
<feature type="region of interest" description="Disordered" evidence="1">
    <location>
        <begin position="78"/>
        <end position="101"/>
    </location>
</feature>
<proteinExistence type="predicted"/>
<accession>A0A6G0Z217</accession>
<reference evidence="2 3" key="1">
    <citation type="submission" date="2019-08" db="EMBL/GenBank/DDBJ databases">
        <title>Whole genome of Aphis craccivora.</title>
        <authorList>
            <person name="Voronova N.V."/>
            <person name="Shulinski R.S."/>
            <person name="Bandarenka Y.V."/>
            <person name="Zhorov D.G."/>
            <person name="Warner D."/>
        </authorList>
    </citation>
    <scope>NUCLEOTIDE SEQUENCE [LARGE SCALE GENOMIC DNA]</scope>
    <source>
        <strain evidence="2">180601</strain>
        <tissue evidence="2">Whole Body</tissue>
    </source>
</reference>